<comment type="caution">
    <text evidence="1">The sequence shown here is derived from an EMBL/GenBank/DDBJ whole genome shotgun (WGS) entry which is preliminary data.</text>
</comment>
<dbReference type="EMBL" id="WNDP01000064">
    <property type="protein sequence ID" value="KAF1024343.1"/>
    <property type="molecule type" value="Genomic_DNA"/>
</dbReference>
<dbReference type="AlphaFoldDB" id="A0A833PD95"/>
<dbReference type="Proteomes" id="UP000490535">
    <property type="component" value="Unassembled WGS sequence"/>
</dbReference>
<accession>A0A833PD95</accession>
<evidence type="ECO:0000313" key="2">
    <source>
        <dbReference type="Proteomes" id="UP000490535"/>
    </source>
</evidence>
<organism evidence="1 2">
    <name type="scientific">Acinetobacter bereziniae</name>
    <name type="common">Acinetobacter genomosp. 10</name>
    <dbReference type="NCBI Taxonomy" id="106648"/>
    <lineage>
        <taxon>Bacteria</taxon>
        <taxon>Pseudomonadati</taxon>
        <taxon>Pseudomonadota</taxon>
        <taxon>Gammaproteobacteria</taxon>
        <taxon>Moraxellales</taxon>
        <taxon>Moraxellaceae</taxon>
        <taxon>Acinetobacter</taxon>
    </lineage>
</organism>
<protein>
    <submittedName>
        <fullName evidence="1">Uncharacterized protein</fullName>
    </submittedName>
</protein>
<evidence type="ECO:0000313" key="1">
    <source>
        <dbReference type="EMBL" id="KAF1024343.1"/>
    </source>
</evidence>
<name>A0A833PD95_ACIBZ</name>
<gene>
    <name evidence="1" type="ORF">GAK29_02637</name>
</gene>
<reference evidence="2" key="1">
    <citation type="journal article" date="2020" name="MBio">
        <title>Horizontal gene transfer to a defensive symbiont with a reduced genome amongst a multipartite beetle microbiome.</title>
        <authorList>
            <person name="Waterworth S.C."/>
            <person name="Florez L.V."/>
            <person name="Rees E.R."/>
            <person name="Hertweck C."/>
            <person name="Kaltenpoth M."/>
            <person name="Kwan J.C."/>
        </authorList>
    </citation>
    <scope>NUCLEOTIDE SEQUENCE [LARGE SCALE GENOMIC DNA]</scope>
</reference>
<sequence>MRMFFNYGLHTDSRKSRKIIAKTTTKPIDKSTLDVIEILSDKSLLEIIVVETEHTNKNRIPAESVSL</sequence>
<proteinExistence type="predicted"/>